<protein>
    <recommendedName>
        <fullName evidence="3">Type IX secretion system membrane protein PorP/SprF</fullName>
    </recommendedName>
</protein>
<sequence>MRNFIVSVIIILNCLLSFSQNQHFVTQYMIHQPILNMAAIAANDHINVAGLHRQQWVGFEGAPKTSLFSINAPIKSTKLHIGGIVAYDQIGANAITNVDLGIAYRMKLSRNLFLSLALKGGMMNTAADYSELYLNTLNDPSFPETATNKIQPSFGFSTYLFSDNYYVGIAVPTFLNNTTFYDNEQRFTPKDFHYFLTGGYQFQLSKSFKLGVSTLLKGVIAAPLQADFNARLLYNDFIGLGLTYRTSNDLAAIFSIKAFNQLTISYSYDFGMSELSRHHSNTHEIMLVFDAPSRNLIPVTSPRF</sequence>
<evidence type="ECO:0000313" key="1">
    <source>
        <dbReference type="EMBL" id="PKR79688.1"/>
    </source>
</evidence>
<dbReference type="EMBL" id="PJNI01000020">
    <property type="protein sequence ID" value="PKR79688.1"/>
    <property type="molecule type" value="Genomic_DNA"/>
</dbReference>
<keyword evidence="2" id="KW-1185">Reference proteome</keyword>
<dbReference type="OrthoDB" id="1114455at2"/>
<accession>A0A2I0QZD7</accession>
<name>A0A2I0QZD7_9FLAO</name>
<dbReference type="Pfam" id="PF11751">
    <property type="entry name" value="PorP_SprF"/>
    <property type="match status" value="1"/>
</dbReference>
<dbReference type="InterPro" id="IPR019861">
    <property type="entry name" value="PorP/SprF_Bacteroidetes"/>
</dbReference>
<reference evidence="1 2" key="1">
    <citation type="submission" date="2017-12" db="EMBL/GenBank/DDBJ databases">
        <title>The draft genome sequence of Brumimicrobium saltpan LHR20.</title>
        <authorList>
            <person name="Do Z.-J."/>
            <person name="Luo H.-R."/>
        </authorList>
    </citation>
    <scope>NUCLEOTIDE SEQUENCE [LARGE SCALE GENOMIC DNA]</scope>
    <source>
        <strain evidence="1 2">LHR20</strain>
    </source>
</reference>
<dbReference type="RefSeq" id="WP_101335599.1">
    <property type="nucleotide sequence ID" value="NZ_PJNI01000020.1"/>
</dbReference>
<dbReference type="AlphaFoldDB" id="A0A2I0QZD7"/>
<dbReference type="NCBIfam" id="TIGR03519">
    <property type="entry name" value="T9SS_PorP_fam"/>
    <property type="match status" value="1"/>
</dbReference>
<gene>
    <name evidence="1" type="ORF">CW751_13695</name>
</gene>
<comment type="caution">
    <text evidence="1">The sequence shown here is derived from an EMBL/GenBank/DDBJ whole genome shotgun (WGS) entry which is preliminary data.</text>
</comment>
<evidence type="ECO:0008006" key="3">
    <source>
        <dbReference type="Google" id="ProtNLM"/>
    </source>
</evidence>
<organism evidence="1 2">
    <name type="scientific">Brumimicrobium salinarum</name>
    <dbReference type="NCBI Taxonomy" id="2058658"/>
    <lineage>
        <taxon>Bacteria</taxon>
        <taxon>Pseudomonadati</taxon>
        <taxon>Bacteroidota</taxon>
        <taxon>Flavobacteriia</taxon>
        <taxon>Flavobacteriales</taxon>
        <taxon>Crocinitomicaceae</taxon>
        <taxon>Brumimicrobium</taxon>
    </lineage>
</organism>
<dbReference type="Proteomes" id="UP000236654">
    <property type="component" value="Unassembled WGS sequence"/>
</dbReference>
<proteinExistence type="predicted"/>
<evidence type="ECO:0000313" key="2">
    <source>
        <dbReference type="Proteomes" id="UP000236654"/>
    </source>
</evidence>